<dbReference type="EMBL" id="JAIMJA010000020">
    <property type="protein sequence ID" value="MCE2596512.1"/>
    <property type="molecule type" value="Genomic_DNA"/>
</dbReference>
<dbReference type="Proteomes" id="UP001201273">
    <property type="component" value="Unassembled WGS sequence"/>
</dbReference>
<evidence type="ECO:0000313" key="2">
    <source>
        <dbReference type="Proteomes" id="UP001201273"/>
    </source>
</evidence>
<organism evidence="1 2">
    <name type="scientific">Motilimonas cestriensis</name>
    <dbReference type="NCBI Taxonomy" id="2742685"/>
    <lineage>
        <taxon>Bacteria</taxon>
        <taxon>Pseudomonadati</taxon>
        <taxon>Pseudomonadota</taxon>
        <taxon>Gammaproteobacteria</taxon>
        <taxon>Alteromonadales</taxon>
        <taxon>Alteromonadales genera incertae sedis</taxon>
        <taxon>Motilimonas</taxon>
    </lineage>
</organism>
<proteinExistence type="predicted"/>
<evidence type="ECO:0000313" key="1">
    <source>
        <dbReference type="EMBL" id="MCE2596512.1"/>
    </source>
</evidence>
<reference evidence="1 2" key="1">
    <citation type="journal article" date="2022" name="Environ. Microbiol. Rep.">
        <title>Eco-phylogenetic analyses reveal divergent evolution of vitamin B12 metabolism in the marine bacterial family 'Psychromonadaceae'.</title>
        <authorList>
            <person name="Jin X."/>
            <person name="Yang Y."/>
            <person name="Cao H."/>
            <person name="Gao B."/>
            <person name="Zhao Z."/>
        </authorList>
    </citation>
    <scope>NUCLEOTIDE SEQUENCE [LARGE SCALE GENOMIC DNA]</scope>
    <source>
        <strain evidence="1 2">MKS20</strain>
    </source>
</reference>
<dbReference type="InterPro" id="IPR021254">
    <property type="entry name" value="DUF2806"/>
</dbReference>
<accession>A0ABS8WBW2</accession>
<protein>
    <submittedName>
        <fullName evidence="1">TIGR03899 family protein</fullName>
    </submittedName>
</protein>
<keyword evidence="2" id="KW-1185">Reference proteome</keyword>
<dbReference type="NCBIfam" id="TIGR03899">
    <property type="entry name" value="TIGR03899 family protein"/>
    <property type="match status" value="1"/>
</dbReference>
<gene>
    <name evidence="1" type="ORF">K6Y31_17080</name>
</gene>
<comment type="caution">
    <text evidence="1">The sequence shown here is derived from an EMBL/GenBank/DDBJ whole genome shotgun (WGS) entry which is preliminary data.</text>
</comment>
<dbReference type="RefSeq" id="WP_233054150.1">
    <property type="nucleotide sequence ID" value="NZ_JAIMJA010000020.1"/>
</dbReference>
<dbReference type="Pfam" id="PF10987">
    <property type="entry name" value="DUF2806"/>
    <property type="match status" value="1"/>
</dbReference>
<sequence length="286" mass="32269">MAEAKSSLDKLTEKSEKQLFNSKHKTMALARQYGIEGGLTNVADSTVLTRAKKRMALELSQKQHNLEQIMQATHTECGEDDAAREVDPDWMSAYLRLAETISSKNMQALWGKILAQEITSPASYSVRALETLKQMTNREAIIFQKLCQLSSTFAGDPARKIITGYVRLPTSFQLFTPLHSQKLSLGKFRFPYSNVMLMADLGLIYQSELESGEMSPGQPLNINYHDLPISLVPNGKRLKLYYYKFTQVGNELSKLISNDALVEYVEELTLILEREFQITSSIKSKA</sequence>
<name>A0ABS8WBW2_9GAMM</name>